<dbReference type="Pfam" id="PF02544">
    <property type="entry name" value="Steroid_dh"/>
    <property type="match status" value="2"/>
</dbReference>
<keyword evidence="4 6" id="KW-1133">Transmembrane helix</keyword>
<reference evidence="8" key="1">
    <citation type="submission" date="2018-04" db="EMBL/GenBank/DDBJ databases">
        <title>Whole genome sequencing of Hypsizygus marmoreus.</title>
        <authorList>
            <person name="Choi I.-G."/>
            <person name="Min B."/>
            <person name="Kim J.-G."/>
            <person name="Kim S."/>
            <person name="Oh Y.-L."/>
            <person name="Kong W.-S."/>
            <person name="Park H."/>
            <person name="Jeong J."/>
            <person name="Song E.-S."/>
        </authorList>
    </citation>
    <scope>NUCLEOTIDE SEQUENCE [LARGE SCALE GENOMIC DNA]</scope>
    <source>
        <strain evidence="8">51987-8</strain>
    </source>
</reference>
<comment type="caution">
    <text evidence="8">The sequence shown here is derived from an EMBL/GenBank/DDBJ whole genome shotgun (WGS) entry which is preliminary data.</text>
</comment>
<comment type="similarity">
    <text evidence="2">Belongs to the steroid 5-alpha reductase family.</text>
</comment>
<feature type="transmembrane region" description="Helical" evidence="6">
    <location>
        <begin position="17"/>
        <end position="36"/>
    </location>
</feature>
<dbReference type="InParanoid" id="A0A369J4F3"/>
<dbReference type="GO" id="GO:0016627">
    <property type="term" value="F:oxidoreductase activity, acting on the CH-CH group of donors"/>
    <property type="evidence" value="ECO:0007669"/>
    <property type="project" value="InterPro"/>
</dbReference>
<keyword evidence="9" id="KW-1185">Reference proteome</keyword>
<gene>
    <name evidence="8" type="primary">SPAC9.08c</name>
    <name evidence="8" type="ORF">Hypma_016444</name>
</gene>
<evidence type="ECO:0000313" key="8">
    <source>
        <dbReference type="EMBL" id="RDB14583.1"/>
    </source>
</evidence>
<evidence type="ECO:0000313" key="9">
    <source>
        <dbReference type="Proteomes" id="UP000076154"/>
    </source>
</evidence>
<feature type="transmembrane region" description="Helical" evidence="6">
    <location>
        <begin position="119"/>
        <end position="140"/>
    </location>
</feature>
<keyword evidence="3 6" id="KW-0812">Transmembrane</keyword>
<feature type="domain" description="3-oxo-5-alpha-steroid 4-dehydrogenase C-terminal" evidence="7">
    <location>
        <begin position="118"/>
        <end position="241"/>
    </location>
</feature>
<evidence type="ECO:0000256" key="5">
    <source>
        <dbReference type="ARBA" id="ARBA00023136"/>
    </source>
</evidence>
<feature type="transmembrane region" description="Helical" evidence="6">
    <location>
        <begin position="160"/>
        <end position="177"/>
    </location>
</feature>
<evidence type="ECO:0000259" key="7">
    <source>
        <dbReference type="Pfam" id="PF02544"/>
    </source>
</evidence>
<dbReference type="Gene3D" id="1.20.120.1630">
    <property type="match status" value="1"/>
</dbReference>
<feature type="transmembrane region" description="Helical" evidence="6">
    <location>
        <begin position="77"/>
        <end position="98"/>
    </location>
</feature>
<dbReference type="EMBL" id="LUEZ02000096">
    <property type="protein sequence ID" value="RDB14583.1"/>
    <property type="molecule type" value="Genomic_DNA"/>
</dbReference>
<accession>A0A369J4F3</accession>
<sequence length="327" mass="36758">MLTQAQATLLYNGARKWFMLSSLGLLPVLLVIDAPFGRFTPSGDSLFLVDGIKSWMAMELVSPILFIYTFVKSPLSYFTPDLPLLLSPQGLLFGLYLIHYLNRAIFSPLRTPSRSKSHIIVPLAAVFFNAINGSLMGAYLSSPYARIFLPLDFTLAPPSFYIGLILWGLGFAGNILHDEILLDIRRKAKSKGKGKASSEPGERVQEHYAIPQGWLYSYVSYPNYLCEWIEWFGFALAAAPFPLDISTLSWEFLSPAAVASVFSWPSLMSLLSNPAYLFAPNLAPPYIFLLSEVLLMLPRAIRGHQWYRQKFGEQYPKDRKAVVPFLL</sequence>
<evidence type="ECO:0000256" key="2">
    <source>
        <dbReference type="ARBA" id="ARBA00007742"/>
    </source>
</evidence>
<keyword evidence="5 6" id="KW-0472">Membrane</keyword>
<dbReference type="PANTHER" id="PTHR10556:SF43">
    <property type="entry name" value="STEROID 5-ALPHA-REDUCTASE DET2"/>
    <property type="match status" value="1"/>
</dbReference>
<comment type="subcellular location">
    <subcellularLocation>
        <location evidence="1">Membrane</location>
        <topology evidence="1">Multi-pass membrane protein</topology>
    </subcellularLocation>
</comment>
<dbReference type="InterPro" id="IPR039357">
    <property type="entry name" value="SRD5A/TECR"/>
</dbReference>
<protein>
    <submittedName>
        <fullName evidence="8">Uncharacterized protein C9.08c</fullName>
    </submittedName>
</protein>
<proteinExistence type="inferred from homology"/>
<dbReference type="GO" id="GO:0006629">
    <property type="term" value="P:lipid metabolic process"/>
    <property type="evidence" value="ECO:0007669"/>
    <property type="project" value="InterPro"/>
</dbReference>
<feature type="domain" description="3-oxo-5-alpha-steroid 4-dehydrogenase C-terminal" evidence="7">
    <location>
        <begin position="283"/>
        <end position="327"/>
    </location>
</feature>
<dbReference type="OrthoDB" id="5788137at2759"/>
<evidence type="ECO:0000256" key="4">
    <source>
        <dbReference type="ARBA" id="ARBA00022989"/>
    </source>
</evidence>
<dbReference type="GO" id="GO:0016020">
    <property type="term" value="C:membrane"/>
    <property type="evidence" value="ECO:0007669"/>
    <property type="project" value="UniProtKB-SubCell"/>
</dbReference>
<dbReference type="AlphaFoldDB" id="A0A369J4F3"/>
<dbReference type="FunCoup" id="A0A369J4F3">
    <property type="interactions" value="12"/>
</dbReference>
<dbReference type="STRING" id="39966.A0A369J4F3"/>
<dbReference type="InterPro" id="IPR001104">
    <property type="entry name" value="3-oxo-5_a-steroid_4-DH_C"/>
</dbReference>
<evidence type="ECO:0000256" key="6">
    <source>
        <dbReference type="SAM" id="Phobius"/>
    </source>
</evidence>
<name>A0A369J4F3_HYPMA</name>
<organism evidence="8 9">
    <name type="scientific">Hypsizygus marmoreus</name>
    <name type="common">White beech mushroom</name>
    <name type="synonym">Agaricus marmoreus</name>
    <dbReference type="NCBI Taxonomy" id="39966"/>
    <lineage>
        <taxon>Eukaryota</taxon>
        <taxon>Fungi</taxon>
        <taxon>Dikarya</taxon>
        <taxon>Basidiomycota</taxon>
        <taxon>Agaricomycotina</taxon>
        <taxon>Agaricomycetes</taxon>
        <taxon>Agaricomycetidae</taxon>
        <taxon>Agaricales</taxon>
        <taxon>Tricholomatineae</taxon>
        <taxon>Lyophyllaceae</taxon>
        <taxon>Hypsizygus</taxon>
    </lineage>
</organism>
<dbReference type="Proteomes" id="UP000076154">
    <property type="component" value="Unassembled WGS sequence"/>
</dbReference>
<evidence type="ECO:0000256" key="3">
    <source>
        <dbReference type="ARBA" id="ARBA00022692"/>
    </source>
</evidence>
<dbReference type="PROSITE" id="PS50244">
    <property type="entry name" value="S5A_REDUCTASE"/>
    <property type="match status" value="1"/>
</dbReference>
<dbReference type="PANTHER" id="PTHR10556">
    <property type="entry name" value="3-OXO-5-ALPHA-STEROID 4-DEHYDROGENASE"/>
    <property type="match status" value="1"/>
</dbReference>
<evidence type="ECO:0000256" key="1">
    <source>
        <dbReference type="ARBA" id="ARBA00004141"/>
    </source>
</evidence>